<dbReference type="Proteomes" id="UP000705508">
    <property type="component" value="Unassembled WGS sequence"/>
</dbReference>
<keyword evidence="2" id="KW-0663">Pyridoxal phosphate</keyword>
<dbReference type="GO" id="GO:0008483">
    <property type="term" value="F:transaminase activity"/>
    <property type="evidence" value="ECO:0007669"/>
    <property type="project" value="UniProtKB-KW"/>
</dbReference>
<protein>
    <submittedName>
        <fullName evidence="4">Aminotransferase class I/II-fold pyridoxal phosphate-dependent enzyme</fullName>
    </submittedName>
</protein>
<dbReference type="Pfam" id="PF00155">
    <property type="entry name" value="Aminotran_1_2"/>
    <property type="match status" value="1"/>
</dbReference>
<gene>
    <name evidence="4" type="ORF">H6A20_10105</name>
</gene>
<dbReference type="PANTHER" id="PTHR42885:SF1">
    <property type="entry name" value="THREONINE-PHOSPHATE DECARBOXYLASE"/>
    <property type="match status" value="1"/>
</dbReference>
<dbReference type="RefSeq" id="WP_204906999.1">
    <property type="nucleotide sequence ID" value="NZ_JACJKS010000015.1"/>
</dbReference>
<dbReference type="EMBL" id="JACJKS010000015">
    <property type="protein sequence ID" value="MBM6949003.1"/>
    <property type="molecule type" value="Genomic_DNA"/>
</dbReference>
<feature type="domain" description="Aminotransferase class I/classII large" evidence="3">
    <location>
        <begin position="23"/>
        <end position="347"/>
    </location>
</feature>
<reference evidence="4" key="1">
    <citation type="submission" date="2020-08" db="EMBL/GenBank/DDBJ databases">
        <authorList>
            <person name="Cejkova D."/>
            <person name="Kubasova T."/>
            <person name="Jahodarova E."/>
            <person name="Rychlik I."/>
        </authorList>
    </citation>
    <scope>NUCLEOTIDE SEQUENCE</scope>
    <source>
        <strain evidence="4">An582</strain>
    </source>
</reference>
<keyword evidence="4" id="KW-0808">Transferase</keyword>
<dbReference type="GO" id="GO:0030170">
    <property type="term" value="F:pyridoxal phosphate binding"/>
    <property type="evidence" value="ECO:0007669"/>
    <property type="project" value="InterPro"/>
</dbReference>
<dbReference type="InterPro" id="IPR015424">
    <property type="entry name" value="PyrdxlP-dep_Trfase"/>
</dbReference>
<sequence>MRDKKERRMERHGGNIYDKDIRIDFSVNVSPFGMTESVRQAAILGVEESVRYPDPAQGRLRAALAAHHGMPAERIVAGNGAAELIYAVCAAFRPGKALVCGPTFGEYEAAVCAFGGQAVRFTACREEGYRMTERLLAEVERQEGLDMVFLCNPNNPTGRLADPALLRDLAYLCRGRGILLIVDECFLEMTEPGEGASCLDLQAQCPGILILRAFTKLYAMPGLRLGYLLTADVQTADRVRGVLPPWNVSWPAQRAGLAALGEQEKTRRTVEALLAERKWLGEELAGLGLSVWPSDTTFLLFEGPKDLQERCLADGIYIRDGASFPGLSAGTWRIGVRRREENLELLRTIETAKERHRWQK</sequence>
<dbReference type="Gene3D" id="3.90.1150.10">
    <property type="entry name" value="Aspartate Aminotransferase, domain 1"/>
    <property type="match status" value="1"/>
</dbReference>
<dbReference type="CDD" id="cd00609">
    <property type="entry name" value="AAT_like"/>
    <property type="match status" value="1"/>
</dbReference>
<dbReference type="SUPFAM" id="SSF53383">
    <property type="entry name" value="PLP-dependent transferases"/>
    <property type="match status" value="1"/>
</dbReference>
<comment type="caution">
    <text evidence="4">The sequence shown here is derived from an EMBL/GenBank/DDBJ whole genome shotgun (WGS) entry which is preliminary data.</text>
</comment>
<comment type="cofactor">
    <cofactor evidence="1">
        <name>pyridoxal 5'-phosphate</name>
        <dbReference type="ChEBI" id="CHEBI:597326"/>
    </cofactor>
</comment>
<dbReference type="Gene3D" id="3.40.640.10">
    <property type="entry name" value="Type I PLP-dependent aspartate aminotransferase-like (Major domain)"/>
    <property type="match status" value="1"/>
</dbReference>
<dbReference type="InterPro" id="IPR015421">
    <property type="entry name" value="PyrdxlP-dep_Trfase_major"/>
</dbReference>
<proteinExistence type="predicted"/>
<name>A0A938XE01_9CLOT</name>
<keyword evidence="4" id="KW-0032">Aminotransferase</keyword>
<evidence type="ECO:0000259" key="3">
    <source>
        <dbReference type="Pfam" id="PF00155"/>
    </source>
</evidence>
<organism evidence="4 5">
    <name type="scientific">Mordavella massiliensis</name>
    <dbReference type="NCBI Taxonomy" id="1871024"/>
    <lineage>
        <taxon>Bacteria</taxon>
        <taxon>Bacillati</taxon>
        <taxon>Bacillota</taxon>
        <taxon>Clostridia</taxon>
        <taxon>Eubacteriales</taxon>
        <taxon>Clostridiaceae</taxon>
        <taxon>Mordavella</taxon>
    </lineage>
</organism>
<reference evidence="4" key="2">
    <citation type="journal article" date="2021" name="Sci. Rep.">
        <title>The distribution of antibiotic resistance genes in chicken gut microbiota commensals.</title>
        <authorList>
            <person name="Juricova H."/>
            <person name="Matiasovicova J."/>
            <person name="Kubasova T."/>
            <person name="Cejkova D."/>
            <person name="Rychlik I."/>
        </authorList>
    </citation>
    <scope>NUCLEOTIDE SEQUENCE</scope>
    <source>
        <strain evidence="4">An582</strain>
    </source>
</reference>
<dbReference type="PANTHER" id="PTHR42885">
    <property type="entry name" value="HISTIDINOL-PHOSPHATE AMINOTRANSFERASE-RELATED"/>
    <property type="match status" value="1"/>
</dbReference>
<dbReference type="InterPro" id="IPR015422">
    <property type="entry name" value="PyrdxlP-dep_Trfase_small"/>
</dbReference>
<dbReference type="AlphaFoldDB" id="A0A938XE01"/>
<dbReference type="InterPro" id="IPR004839">
    <property type="entry name" value="Aminotransferase_I/II_large"/>
</dbReference>
<evidence type="ECO:0000313" key="5">
    <source>
        <dbReference type="Proteomes" id="UP000705508"/>
    </source>
</evidence>
<evidence type="ECO:0000256" key="1">
    <source>
        <dbReference type="ARBA" id="ARBA00001933"/>
    </source>
</evidence>
<accession>A0A938XE01</accession>
<evidence type="ECO:0000256" key="2">
    <source>
        <dbReference type="ARBA" id="ARBA00022898"/>
    </source>
</evidence>
<evidence type="ECO:0000313" key="4">
    <source>
        <dbReference type="EMBL" id="MBM6949003.1"/>
    </source>
</evidence>